<dbReference type="InterPro" id="IPR006640">
    <property type="entry name" value="SprT-like_domain"/>
</dbReference>
<evidence type="ECO:0000313" key="2">
    <source>
        <dbReference type="EMBL" id="SOC41921.1"/>
    </source>
</evidence>
<protein>
    <submittedName>
        <fullName evidence="2">SprT-like family protein</fullName>
    </submittedName>
</protein>
<dbReference type="RefSeq" id="WP_097140735.1">
    <property type="nucleotide sequence ID" value="NZ_OBQD01000009.1"/>
</dbReference>
<dbReference type="Pfam" id="PF10263">
    <property type="entry name" value="SprT-like"/>
    <property type="match status" value="1"/>
</dbReference>
<sequence length="230" mass="25237">MNAPTISPVDPAALTIKPTKETYERLQQAHEHFNKALFGGTLPNALITFQRRKGSFGYFAGARFQNDAGQQADEIALNPMHFASRSQKDILGTLVHEMAHQWQRHEGQPGRGRYHNREWAEKMKAIGLQPSDTGVEGGKETGETLGHYIIPGGPFDVAAARLLGKGFALTWKDAPELSDQATGESAAEPATPKSGKRVRYCCPDCDLKAWAKHDVRLLCGTDNVLMLPTT</sequence>
<keyword evidence="3" id="KW-1185">Reference proteome</keyword>
<accession>A0A285UNV0</accession>
<dbReference type="GO" id="GO:0006950">
    <property type="term" value="P:response to stress"/>
    <property type="evidence" value="ECO:0007669"/>
    <property type="project" value="UniProtKB-ARBA"/>
</dbReference>
<evidence type="ECO:0000313" key="3">
    <source>
        <dbReference type="Proteomes" id="UP000219167"/>
    </source>
</evidence>
<dbReference type="EMBL" id="OBQD01000009">
    <property type="protein sequence ID" value="SOC41921.1"/>
    <property type="molecule type" value="Genomic_DNA"/>
</dbReference>
<reference evidence="2 3" key="1">
    <citation type="submission" date="2017-08" db="EMBL/GenBank/DDBJ databases">
        <authorList>
            <person name="de Groot N.N."/>
        </authorList>
    </citation>
    <scope>NUCLEOTIDE SEQUENCE [LARGE SCALE GENOMIC DNA]</scope>
    <source>
        <strain evidence="2 3">JC85</strain>
    </source>
</reference>
<dbReference type="Proteomes" id="UP000219167">
    <property type="component" value="Unassembled WGS sequence"/>
</dbReference>
<feature type="domain" description="SprT-like" evidence="1">
    <location>
        <begin position="27"/>
        <end position="128"/>
    </location>
</feature>
<organism evidence="2 3">
    <name type="scientific">Rhizobium subbaraonis</name>
    <dbReference type="NCBI Taxonomy" id="908946"/>
    <lineage>
        <taxon>Bacteria</taxon>
        <taxon>Pseudomonadati</taxon>
        <taxon>Pseudomonadota</taxon>
        <taxon>Alphaproteobacteria</taxon>
        <taxon>Hyphomicrobiales</taxon>
        <taxon>Rhizobiaceae</taxon>
        <taxon>Rhizobium/Agrobacterium group</taxon>
        <taxon>Rhizobium</taxon>
    </lineage>
</organism>
<dbReference type="OrthoDB" id="5298817at2"/>
<proteinExistence type="predicted"/>
<gene>
    <name evidence="2" type="ORF">SAMN05892877_109146</name>
</gene>
<name>A0A285UNV0_9HYPH</name>
<evidence type="ECO:0000259" key="1">
    <source>
        <dbReference type="Pfam" id="PF10263"/>
    </source>
</evidence>
<dbReference type="AlphaFoldDB" id="A0A285UNV0"/>